<sequence length="155" mass="17675">MNLNPNKKSFTIHFSKVSDSVDSTGIYIQKWRELFKDYNERVNKAPTITAQIANQLELTGISRADKKYFQTFIDTVNGLLDADFITVKNILYPGVWKLGVGIVSSNQTSYRYQIYKIPEDEPSIPLVSRVEDSSLFADQRDPKVIMKALASRDYA</sequence>
<evidence type="ECO:0000313" key="1">
    <source>
        <dbReference type="EMBL" id="GAI62492.1"/>
    </source>
</evidence>
<accession>X1Q1U7</accession>
<name>X1Q1U7_9ZZZZ</name>
<comment type="caution">
    <text evidence="1">The sequence shown here is derived from an EMBL/GenBank/DDBJ whole genome shotgun (WGS) entry which is preliminary data.</text>
</comment>
<dbReference type="AlphaFoldDB" id="X1Q1U7"/>
<dbReference type="EMBL" id="BARW01001678">
    <property type="protein sequence ID" value="GAI62492.1"/>
    <property type="molecule type" value="Genomic_DNA"/>
</dbReference>
<reference evidence="1" key="1">
    <citation type="journal article" date="2014" name="Front. Microbiol.">
        <title>High frequency of phylogenetically diverse reductive dehalogenase-homologous genes in deep subseafloor sedimentary metagenomes.</title>
        <authorList>
            <person name="Kawai M."/>
            <person name="Futagami T."/>
            <person name="Toyoda A."/>
            <person name="Takaki Y."/>
            <person name="Nishi S."/>
            <person name="Hori S."/>
            <person name="Arai W."/>
            <person name="Tsubouchi T."/>
            <person name="Morono Y."/>
            <person name="Uchiyama I."/>
            <person name="Ito T."/>
            <person name="Fujiyama A."/>
            <person name="Inagaki F."/>
            <person name="Takami H."/>
        </authorList>
    </citation>
    <scope>NUCLEOTIDE SEQUENCE</scope>
    <source>
        <strain evidence="1">Expedition CK06-06</strain>
    </source>
</reference>
<protein>
    <submittedName>
        <fullName evidence="1">Uncharacterized protein</fullName>
    </submittedName>
</protein>
<feature type="non-terminal residue" evidence="1">
    <location>
        <position position="155"/>
    </location>
</feature>
<organism evidence="1">
    <name type="scientific">marine sediment metagenome</name>
    <dbReference type="NCBI Taxonomy" id="412755"/>
    <lineage>
        <taxon>unclassified sequences</taxon>
        <taxon>metagenomes</taxon>
        <taxon>ecological metagenomes</taxon>
    </lineage>
</organism>
<proteinExistence type="predicted"/>
<gene>
    <name evidence="1" type="ORF">S12H4_05167</name>
</gene>